<keyword evidence="3 4" id="KW-0274">FAD</keyword>
<evidence type="ECO:0000313" key="8">
    <source>
        <dbReference type="Proteomes" id="UP000199382"/>
    </source>
</evidence>
<evidence type="ECO:0000256" key="3">
    <source>
        <dbReference type="ARBA" id="ARBA00022827"/>
    </source>
</evidence>
<dbReference type="EMBL" id="FNEK01000090">
    <property type="protein sequence ID" value="SDL50616.1"/>
    <property type="molecule type" value="Genomic_DNA"/>
</dbReference>
<dbReference type="Proteomes" id="UP000199382">
    <property type="component" value="Unassembled WGS sequence"/>
</dbReference>
<dbReference type="Gene3D" id="1.25.40.80">
    <property type="match status" value="1"/>
</dbReference>
<comment type="cofactor">
    <cofactor evidence="4">
        <name>FAD</name>
        <dbReference type="ChEBI" id="CHEBI:57692"/>
    </cofactor>
    <text evidence="4">Binds 1 FAD per subunit.</text>
</comment>
<evidence type="ECO:0000313" key="7">
    <source>
        <dbReference type="EMBL" id="SDL50616.1"/>
    </source>
</evidence>
<dbReference type="GO" id="GO:0071949">
    <property type="term" value="F:FAD binding"/>
    <property type="evidence" value="ECO:0007669"/>
    <property type="project" value="TreeGrafter"/>
</dbReference>
<proteinExistence type="predicted"/>
<dbReference type="InterPro" id="IPR002081">
    <property type="entry name" value="Cryptochrome/DNA_photolyase_1"/>
</dbReference>
<dbReference type="InterPro" id="IPR006050">
    <property type="entry name" value="DNA_photolyase_N"/>
</dbReference>
<dbReference type="SUPFAM" id="SSF48173">
    <property type="entry name" value="Cryptochrome/photolyase FAD-binding domain"/>
    <property type="match status" value="1"/>
</dbReference>
<evidence type="ECO:0000256" key="5">
    <source>
        <dbReference type="SAM" id="MobiDB-lite"/>
    </source>
</evidence>
<evidence type="ECO:0000256" key="2">
    <source>
        <dbReference type="ARBA" id="ARBA00022630"/>
    </source>
</evidence>
<evidence type="ECO:0000259" key="6">
    <source>
        <dbReference type="PROSITE" id="PS51645"/>
    </source>
</evidence>
<dbReference type="OrthoDB" id="9772484at2"/>
<dbReference type="PROSITE" id="PS51645">
    <property type="entry name" value="PHR_CRY_ALPHA_BETA"/>
    <property type="match status" value="1"/>
</dbReference>
<dbReference type="PANTHER" id="PTHR11455">
    <property type="entry name" value="CRYPTOCHROME"/>
    <property type="match status" value="1"/>
</dbReference>
<name>A0A1G9KLY1_9RHOB</name>
<dbReference type="GO" id="GO:0003677">
    <property type="term" value="F:DNA binding"/>
    <property type="evidence" value="ECO:0007669"/>
    <property type="project" value="TreeGrafter"/>
</dbReference>
<dbReference type="Pfam" id="PF00875">
    <property type="entry name" value="DNA_photolyase"/>
    <property type="match status" value="1"/>
</dbReference>
<feature type="binding site" evidence="4">
    <location>
        <position position="278"/>
    </location>
    <ligand>
        <name>FAD</name>
        <dbReference type="ChEBI" id="CHEBI:57692"/>
    </ligand>
</feature>
<reference evidence="7 8" key="1">
    <citation type="submission" date="2016-10" db="EMBL/GenBank/DDBJ databases">
        <authorList>
            <person name="de Groot N.N."/>
        </authorList>
    </citation>
    <scope>NUCLEOTIDE SEQUENCE [LARGE SCALE GENOMIC DNA]</scope>
    <source>
        <strain evidence="7 8">DSM 25294</strain>
    </source>
</reference>
<dbReference type="Pfam" id="PF03441">
    <property type="entry name" value="FAD_binding_7"/>
    <property type="match status" value="1"/>
</dbReference>
<evidence type="ECO:0000256" key="4">
    <source>
        <dbReference type="PIRSR" id="PIRSR602081-1"/>
    </source>
</evidence>
<dbReference type="InterPro" id="IPR036134">
    <property type="entry name" value="Crypto/Photolyase_FAD-like_sf"/>
</dbReference>
<feature type="domain" description="Photolyase/cryptochrome alpha/beta" evidence="6">
    <location>
        <begin position="12"/>
        <end position="141"/>
    </location>
</feature>
<sequence>MSKNPQGNTRIGVQVMWFKRDLRVDDNAALVAAAARGPVLPLYVVEPGYWDLPEASARHWAFLSESLRGLSEDLARRGQSLILRKGDIIDVLADLNARHGIAGLHSHEETGGDWTFARDRRVAGFCRAEGIAWQEHRQHGVERGPSTREGWAGRWDAMMRQPCSRPPDLQPLEGIAPGYLPTAAEMGLAADPCPQRQSGGRQAAIRLLSSFLVERGAGYRRDMSSPLSGARACSRLSPHLAHGTLSVREVTQATWARQAELRDKGRAAAGWWQSMQSFSGRLHWHCHFIQKLEDRPSIETRNLHRAYDDLRPRAPDRLRLEAWCNGETGLPFVDACMRSLAATGWLNFRMRAMLMSVASYHLWLDWRAPGLHLARSFTDFEPGIHWPQVQMQSGTTGINTPRIYNPVKQGKDQDPEGAFVRRWLPELDEIPDRHLQAPWLAENAGTVLGRQYPFPVVEHLLAAREARQKIWAVRKRPGFRDEAAGIVAQHASRRKPRRRARVPSAQLSLPLERPKAG</sequence>
<dbReference type="SUPFAM" id="SSF52425">
    <property type="entry name" value="Cryptochrome/photolyase, N-terminal domain"/>
    <property type="match status" value="1"/>
</dbReference>
<dbReference type="STRING" id="571298.SAMN04488026_10903"/>
<dbReference type="InterPro" id="IPR005101">
    <property type="entry name" value="Cryptochr/Photolyase_FAD-bd"/>
</dbReference>
<dbReference type="Gene3D" id="1.10.579.10">
    <property type="entry name" value="DNA Cyclobutane Dipyrimidine Photolyase, subunit A, domain 3"/>
    <property type="match status" value="1"/>
</dbReference>
<dbReference type="InterPro" id="IPR036155">
    <property type="entry name" value="Crypto/Photolyase_N_sf"/>
</dbReference>
<dbReference type="GO" id="GO:0003904">
    <property type="term" value="F:deoxyribodipyrimidine photo-lyase activity"/>
    <property type="evidence" value="ECO:0007669"/>
    <property type="project" value="TreeGrafter"/>
</dbReference>
<organism evidence="7 8">
    <name type="scientific">Aliiruegeria lutimaris</name>
    <dbReference type="NCBI Taxonomy" id="571298"/>
    <lineage>
        <taxon>Bacteria</taxon>
        <taxon>Pseudomonadati</taxon>
        <taxon>Pseudomonadota</taxon>
        <taxon>Alphaproteobacteria</taxon>
        <taxon>Rhodobacterales</taxon>
        <taxon>Roseobacteraceae</taxon>
        <taxon>Aliiruegeria</taxon>
    </lineage>
</organism>
<keyword evidence="8" id="KW-1185">Reference proteome</keyword>
<dbReference type="InterPro" id="IPR014729">
    <property type="entry name" value="Rossmann-like_a/b/a_fold"/>
</dbReference>
<feature type="region of interest" description="Disordered" evidence="5">
    <location>
        <begin position="484"/>
        <end position="517"/>
    </location>
</feature>
<dbReference type="GO" id="GO:0009416">
    <property type="term" value="P:response to light stimulus"/>
    <property type="evidence" value="ECO:0007669"/>
    <property type="project" value="TreeGrafter"/>
</dbReference>
<evidence type="ECO:0000256" key="1">
    <source>
        <dbReference type="ARBA" id="ARBA00001932"/>
    </source>
</evidence>
<feature type="binding site" evidence="4">
    <location>
        <position position="219"/>
    </location>
    <ligand>
        <name>FAD</name>
        <dbReference type="ChEBI" id="CHEBI:57692"/>
    </ligand>
</feature>
<gene>
    <name evidence="7" type="ORF">SAMN04488026_10903</name>
</gene>
<accession>A0A1G9KLY1</accession>
<feature type="compositionally biased region" description="Basic residues" evidence="5">
    <location>
        <begin position="491"/>
        <end position="501"/>
    </location>
</feature>
<keyword evidence="7" id="KW-0456">Lyase</keyword>
<dbReference type="Gene3D" id="3.40.50.620">
    <property type="entry name" value="HUPs"/>
    <property type="match status" value="1"/>
</dbReference>
<protein>
    <submittedName>
        <fullName evidence="7">Deoxyribodipyrimidine photo-lyase family protein (Cryptochrome)</fullName>
    </submittedName>
</protein>
<dbReference type="PANTHER" id="PTHR11455:SF9">
    <property type="entry name" value="CRYPTOCHROME CIRCADIAN CLOCK 5 ISOFORM X1"/>
    <property type="match status" value="1"/>
</dbReference>
<dbReference type="AlphaFoldDB" id="A0A1G9KLY1"/>
<keyword evidence="2 4" id="KW-0285">Flavoprotein</keyword>
<comment type="cofactor">
    <cofactor evidence="1">
        <name>(6R)-5,10-methylene-5,6,7,8-tetrahydrofolate</name>
        <dbReference type="ChEBI" id="CHEBI:15636"/>
    </cofactor>
</comment>